<proteinExistence type="predicted"/>
<feature type="non-terminal residue" evidence="1">
    <location>
        <position position="35"/>
    </location>
</feature>
<name>A0A382CDQ0_9ZZZZ</name>
<dbReference type="EMBL" id="UINC01034029">
    <property type="protein sequence ID" value="SVB24226.1"/>
    <property type="molecule type" value="Genomic_DNA"/>
</dbReference>
<accession>A0A382CDQ0</accession>
<protein>
    <submittedName>
        <fullName evidence="1">Uncharacterized protein</fullName>
    </submittedName>
</protein>
<organism evidence="1">
    <name type="scientific">marine metagenome</name>
    <dbReference type="NCBI Taxonomy" id="408172"/>
    <lineage>
        <taxon>unclassified sequences</taxon>
        <taxon>metagenomes</taxon>
        <taxon>ecological metagenomes</taxon>
    </lineage>
</organism>
<gene>
    <name evidence="1" type="ORF">METZ01_LOCUS177080</name>
</gene>
<dbReference type="AlphaFoldDB" id="A0A382CDQ0"/>
<reference evidence="1" key="1">
    <citation type="submission" date="2018-05" db="EMBL/GenBank/DDBJ databases">
        <authorList>
            <person name="Lanie J.A."/>
            <person name="Ng W.-L."/>
            <person name="Kazmierczak K.M."/>
            <person name="Andrzejewski T.M."/>
            <person name="Davidsen T.M."/>
            <person name="Wayne K.J."/>
            <person name="Tettelin H."/>
            <person name="Glass J.I."/>
            <person name="Rusch D."/>
            <person name="Podicherti R."/>
            <person name="Tsui H.-C.T."/>
            <person name="Winkler M.E."/>
        </authorList>
    </citation>
    <scope>NUCLEOTIDE SEQUENCE</scope>
</reference>
<sequence length="35" mass="4172">MIEQLFVDVDEQIWLYQELGFTAIMSSYLLSELFV</sequence>
<evidence type="ECO:0000313" key="1">
    <source>
        <dbReference type="EMBL" id="SVB24226.1"/>
    </source>
</evidence>